<dbReference type="AlphaFoldDB" id="A0A1B2EE06"/>
<evidence type="ECO:0000256" key="4">
    <source>
        <dbReference type="ARBA" id="ARBA00021889"/>
    </source>
</evidence>
<feature type="domain" description="PBP" evidence="9">
    <location>
        <begin position="20"/>
        <end position="305"/>
    </location>
</feature>
<dbReference type="NCBIfam" id="NF008171">
    <property type="entry name" value="PRK10918.1"/>
    <property type="match status" value="1"/>
</dbReference>
<dbReference type="GO" id="GO:0043190">
    <property type="term" value="C:ATP-binding cassette (ABC) transporter complex"/>
    <property type="evidence" value="ECO:0007669"/>
    <property type="project" value="InterPro"/>
</dbReference>
<dbReference type="PANTHER" id="PTHR42996:SF1">
    <property type="entry name" value="PHOSPHATE-BINDING PROTEIN PSTS"/>
    <property type="match status" value="1"/>
</dbReference>
<dbReference type="Pfam" id="PF12849">
    <property type="entry name" value="PBP_like_2"/>
    <property type="match status" value="1"/>
</dbReference>
<evidence type="ECO:0000313" key="10">
    <source>
        <dbReference type="EMBL" id="ANY78183.1"/>
    </source>
</evidence>
<comment type="subunit">
    <text evidence="3 7">The complex is composed of two ATP-binding proteins (PstB), two transmembrane proteins (PstC and PstA) and a solute-binding protein (PstS).</text>
</comment>
<reference evidence="10" key="1">
    <citation type="submission" date="2016-07" db="EMBL/GenBank/DDBJ databases">
        <title>Microvirga ossetica sp. nov. a new species of rhizobia isolated from root nodules of the legume species Vicia alpestris Steven originated from North Ossetia region in the Caucasus.</title>
        <authorList>
            <person name="Safronova V.I."/>
            <person name="Kuznetsova I.G."/>
            <person name="Sazanova A.L."/>
            <person name="Belimov A."/>
            <person name="Andronov E."/>
            <person name="Osledkin Y.S."/>
            <person name="Onishchuk O.P."/>
            <person name="Kurchak O.N."/>
            <person name="Shaposhnikov A.I."/>
            <person name="Willems A."/>
            <person name="Tikhonovich I.A."/>
        </authorList>
    </citation>
    <scope>NUCLEOTIDE SEQUENCE [LARGE SCALE GENOMIC DNA]</scope>
    <source>
        <strain evidence="10">V5/3M</strain>
    </source>
</reference>
<comment type="similarity">
    <text evidence="2 7">Belongs to the PstS family.</text>
</comment>
<dbReference type="GO" id="GO:0042301">
    <property type="term" value="F:phosphate ion binding"/>
    <property type="evidence" value="ECO:0007669"/>
    <property type="project" value="InterPro"/>
</dbReference>
<name>A0A1B2EE06_9HYPH</name>
<dbReference type="OrthoDB" id="9801510at2"/>
<comment type="function">
    <text evidence="1 7">Part of the ABC transporter complex PstSACB involved in phosphate import.</text>
</comment>
<keyword evidence="6 7" id="KW-0592">Phosphate transport</keyword>
<gene>
    <name evidence="10" type="ORF">BB934_08015</name>
</gene>
<dbReference type="CDD" id="cd13565">
    <property type="entry name" value="PBP2_PstS"/>
    <property type="match status" value="1"/>
</dbReference>
<dbReference type="InterPro" id="IPR005673">
    <property type="entry name" value="ABC_phos-bd_PstS"/>
</dbReference>
<evidence type="ECO:0000256" key="6">
    <source>
        <dbReference type="ARBA" id="ARBA00022592"/>
    </source>
</evidence>
<dbReference type="SUPFAM" id="SSF53850">
    <property type="entry name" value="Periplasmic binding protein-like II"/>
    <property type="match status" value="1"/>
</dbReference>
<keyword evidence="8" id="KW-0732">Signal</keyword>
<evidence type="ECO:0000256" key="7">
    <source>
        <dbReference type="PIRNR" id="PIRNR002756"/>
    </source>
</evidence>
<evidence type="ECO:0000256" key="1">
    <source>
        <dbReference type="ARBA" id="ARBA00002841"/>
    </source>
</evidence>
<protein>
    <recommendedName>
        <fullName evidence="4 7">Phosphate-binding protein PstS</fullName>
    </recommendedName>
</protein>
<evidence type="ECO:0000256" key="8">
    <source>
        <dbReference type="SAM" id="SignalP"/>
    </source>
</evidence>
<dbReference type="Gene3D" id="3.40.190.10">
    <property type="entry name" value="Periplasmic binding protein-like II"/>
    <property type="match status" value="2"/>
</dbReference>
<dbReference type="PANTHER" id="PTHR42996">
    <property type="entry name" value="PHOSPHATE-BINDING PROTEIN PSTS"/>
    <property type="match status" value="1"/>
</dbReference>
<dbReference type="InterPro" id="IPR024370">
    <property type="entry name" value="PBP_domain"/>
</dbReference>
<dbReference type="GO" id="GO:0035435">
    <property type="term" value="P:phosphate ion transmembrane transport"/>
    <property type="evidence" value="ECO:0007669"/>
    <property type="project" value="InterPro"/>
</dbReference>
<evidence type="ECO:0000256" key="3">
    <source>
        <dbReference type="ARBA" id="ARBA00011529"/>
    </source>
</evidence>
<dbReference type="KEGG" id="moc:BB934_08015"/>
<dbReference type="InterPro" id="IPR050962">
    <property type="entry name" value="Phosphate-bind_PstS"/>
</dbReference>
<evidence type="ECO:0000256" key="2">
    <source>
        <dbReference type="ARBA" id="ARBA00008725"/>
    </source>
</evidence>
<accession>A0A1B2EE06</accession>
<evidence type="ECO:0000259" key="9">
    <source>
        <dbReference type="Pfam" id="PF12849"/>
    </source>
</evidence>
<dbReference type="PIRSF" id="PIRSF002756">
    <property type="entry name" value="PstS"/>
    <property type="match status" value="1"/>
</dbReference>
<feature type="chain" id="PRO_5008535999" description="Phosphate-binding protein PstS" evidence="8">
    <location>
        <begin position="24"/>
        <end position="347"/>
    </location>
</feature>
<keyword evidence="5 7" id="KW-0813">Transport</keyword>
<dbReference type="NCBIfam" id="TIGR00975">
    <property type="entry name" value="3a0107s03"/>
    <property type="match status" value="1"/>
</dbReference>
<feature type="signal peptide" evidence="8">
    <location>
        <begin position="1"/>
        <end position="23"/>
    </location>
</feature>
<dbReference type="EMBL" id="CP016616">
    <property type="protein sequence ID" value="ANY78183.1"/>
    <property type="molecule type" value="Genomic_DNA"/>
</dbReference>
<proteinExistence type="inferred from homology"/>
<organism evidence="10">
    <name type="scientific">Microvirga ossetica</name>
    <dbReference type="NCBI Taxonomy" id="1882682"/>
    <lineage>
        <taxon>Bacteria</taxon>
        <taxon>Pseudomonadati</taxon>
        <taxon>Pseudomonadota</taxon>
        <taxon>Alphaproteobacteria</taxon>
        <taxon>Hyphomicrobiales</taxon>
        <taxon>Methylobacteriaceae</taxon>
        <taxon>Microvirga</taxon>
    </lineage>
</organism>
<sequence>MKIMSYAIAAGLAVASLTTTASAADITGAGATFPFPIYAKWAETYYKETGNRMNYQSIGSSGGIRQIRAKTVDFGATDAPLKGEELQKDGFVQFPAVMGGVVAVYNVQGVAAGQLKLTGEVLADIFNGKISKWNDAKIAQANQGVTLPNSAITPVYRSDGSGTTSVFTTYLSQVSESWKSGPGAGASVQWPVGQGGKGNEGVAALVKQVPNSIGYVEYAYAKQNSIPFAQLQNKNGKFVAPEAKTFQAAAANADWKSAPGFGISLTNQPGDEAWPITAPTFILVPKNPEKPEQVAEALKFFDWSFKKGDQMAVELDYVPLPTQLKDQVRATWKSEIKSASGQPVFTQ</sequence>
<evidence type="ECO:0000256" key="5">
    <source>
        <dbReference type="ARBA" id="ARBA00022448"/>
    </source>
</evidence>
<dbReference type="RefSeq" id="WP_099509173.1">
    <property type="nucleotide sequence ID" value="NZ_CP016616.1"/>
</dbReference>